<dbReference type="Gene3D" id="3.30.420.40">
    <property type="match status" value="2"/>
</dbReference>
<sequence length="564" mass="65178">MPVVVVLATAIALCLVSQVPSTTMASPIATPNPHQNTFTRPSVKPVTVCGTVIGIDFDKEEFSVGFVNLTNQVELIPNKDGDIYTPCYVRIIDFPDDSTREILFGKDALTRPLNEREKKLTNAMYEAQKKYREENPIQNYSLPIPDIHLQFHPDRAYGLGEFDSINLQNIYRKFPSSRWFYTEEGVMMVGDEWENMSPRSYGHGNWNATGQCPGPTDAELEYWRKMREKEYTQKQTVAGLLMRQAKEMAEERLREKVKFAVVTVPSLTDKPHSRTLRDTPPALHMEDLVQGGLYPLRVLEQPEAAVLAYEPQIAKAERAASGRPQMVVFYYLNPFTEGISVFETNRDPAEEDFLRLKTVAKYHFYPSVHERMVKAMVQYFYEMYTNGSHLAVDTPREDCDDCKWFLDTYASNPKEQAMAFLQNDIQRMSQRSRTWPLDDSENDTKEERLFVSMMEYVVLTRKEWRDFERAWLMTHFRAMLDRAYEKSGVEVEARPQRIDHFLIVDESRFRNRTSSIMREALGGSAELNELVDPVIERKLGLVISHGAARFADYLTKRSSRHSCQ</sequence>
<protein>
    <submittedName>
        <fullName evidence="4">Uncharacterized protein</fullName>
    </submittedName>
</protein>
<comment type="caution">
    <text evidence="4">The sequence shown here is derived from an EMBL/GenBank/DDBJ whole genome shotgun (WGS) entry which is preliminary data.</text>
</comment>
<feature type="signal peptide" evidence="3">
    <location>
        <begin position="1"/>
        <end position="25"/>
    </location>
</feature>
<dbReference type="Pfam" id="PF00012">
    <property type="entry name" value="HSP70"/>
    <property type="match status" value="1"/>
</dbReference>
<evidence type="ECO:0000256" key="3">
    <source>
        <dbReference type="SAM" id="SignalP"/>
    </source>
</evidence>
<dbReference type="Proteomes" id="UP000748756">
    <property type="component" value="Unassembled WGS sequence"/>
</dbReference>
<proteinExistence type="predicted"/>
<gene>
    <name evidence="4" type="ORF">BG015_000229</name>
</gene>
<organism evidence="4 5">
    <name type="scientific">Linnemannia schmuckeri</name>
    <dbReference type="NCBI Taxonomy" id="64567"/>
    <lineage>
        <taxon>Eukaryota</taxon>
        <taxon>Fungi</taxon>
        <taxon>Fungi incertae sedis</taxon>
        <taxon>Mucoromycota</taxon>
        <taxon>Mortierellomycotina</taxon>
        <taxon>Mortierellomycetes</taxon>
        <taxon>Mortierellales</taxon>
        <taxon>Mortierellaceae</taxon>
        <taxon>Linnemannia</taxon>
    </lineage>
</organism>
<dbReference type="AlphaFoldDB" id="A0A9P5V791"/>
<evidence type="ECO:0000256" key="1">
    <source>
        <dbReference type="ARBA" id="ARBA00022741"/>
    </source>
</evidence>
<dbReference type="GO" id="GO:0140662">
    <property type="term" value="F:ATP-dependent protein folding chaperone"/>
    <property type="evidence" value="ECO:0007669"/>
    <property type="project" value="InterPro"/>
</dbReference>
<dbReference type="SUPFAM" id="SSF53067">
    <property type="entry name" value="Actin-like ATPase domain"/>
    <property type="match status" value="1"/>
</dbReference>
<dbReference type="InterPro" id="IPR013126">
    <property type="entry name" value="Hsp_70_fam"/>
</dbReference>
<keyword evidence="2" id="KW-0067">ATP-binding</keyword>
<evidence type="ECO:0000313" key="4">
    <source>
        <dbReference type="EMBL" id="KAF9144052.1"/>
    </source>
</evidence>
<dbReference type="GO" id="GO:0005524">
    <property type="term" value="F:ATP binding"/>
    <property type="evidence" value="ECO:0007669"/>
    <property type="project" value="UniProtKB-KW"/>
</dbReference>
<evidence type="ECO:0000256" key="2">
    <source>
        <dbReference type="ARBA" id="ARBA00022840"/>
    </source>
</evidence>
<dbReference type="OrthoDB" id="2438008at2759"/>
<keyword evidence="1" id="KW-0547">Nucleotide-binding</keyword>
<dbReference type="InterPro" id="IPR043129">
    <property type="entry name" value="ATPase_NBD"/>
</dbReference>
<accession>A0A9P5V791</accession>
<name>A0A9P5V791_9FUNG</name>
<dbReference type="EMBL" id="JAAAUQ010001031">
    <property type="protein sequence ID" value="KAF9144052.1"/>
    <property type="molecule type" value="Genomic_DNA"/>
</dbReference>
<evidence type="ECO:0000313" key="5">
    <source>
        <dbReference type="Proteomes" id="UP000748756"/>
    </source>
</evidence>
<feature type="chain" id="PRO_5040458040" evidence="3">
    <location>
        <begin position="26"/>
        <end position="564"/>
    </location>
</feature>
<reference evidence="4" key="1">
    <citation type="journal article" date="2020" name="Fungal Divers.">
        <title>Resolving the Mortierellaceae phylogeny through synthesis of multi-gene phylogenetics and phylogenomics.</title>
        <authorList>
            <person name="Vandepol N."/>
            <person name="Liber J."/>
            <person name="Desiro A."/>
            <person name="Na H."/>
            <person name="Kennedy M."/>
            <person name="Barry K."/>
            <person name="Grigoriev I.V."/>
            <person name="Miller A.N."/>
            <person name="O'Donnell K."/>
            <person name="Stajich J.E."/>
            <person name="Bonito G."/>
        </authorList>
    </citation>
    <scope>NUCLEOTIDE SEQUENCE</scope>
    <source>
        <strain evidence="4">NRRL 6426</strain>
    </source>
</reference>
<keyword evidence="3" id="KW-0732">Signal</keyword>
<keyword evidence="5" id="KW-1185">Reference proteome</keyword>